<evidence type="ECO:0000313" key="3">
    <source>
        <dbReference type="Proteomes" id="UP000242699"/>
    </source>
</evidence>
<dbReference type="AlphaFoldDB" id="A0A2T2WSX0"/>
<organism evidence="2 3">
    <name type="scientific">Sulfobacillus benefaciens</name>
    <dbReference type="NCBI Taxonomy" id="453960"/>
    <lineage>
        <taxon>Bacteria</taxon>
        <taxon>Bacillati</taxon>
        <taxon>Bacillota</taxon>
        <taxon>Clostridia</taxon>
        <taxon>Eubacteriales</taxon>
        <taxon>Clostridiales Family XVII. Incertae Sedis</taxon>
        <taxon>Sulfobacillus</taxon>
    </lineage>
</organism>
<gene>
    <name evidence="2" type="ORF">C7B43_17150</name>
</gene>
<protein>
    <submittedName>
        <fullName evidence="2">Uncharacterized protein</fullName>
    </submittedName>
</protein>
<name>A0A2T2WSX0_9FIRM</name>
<keyword evidence="1" id="KW-1133">Transmembrane helix</keyword>
<keyword evidence="1" id="KW-0472">Membrane</keyword>
<reference evidence="2 3" key="1">
    <citation type="journal article" date="2014" name="BMC Genomics">
        <title>Comparison of environmental and isolate Sulfobacillus genomes reveals diverse carbon, sulfur, nitrogen, and hydrogen metabolisms.</title>
        <authorList>
            <person name="Justice N.B."/>
            <person name="Norman A."/>
            <person name="Brown C.T."/>
            <person name="Singh A."/>
            <person name="Thomas B.C."/>
            <person name="Banfield J.F."/>
        </authorList>
    </citation>
    <scope>NUCLEOTIDE SEQUENCE [LARGE SCALE GENOMIC DNA]</scope>
    <source>
        <strain evidence="2">AMDSBA1</strain>
    </source>
</reference>
<dbReference type="Proteomes" id="UP000242699">
    <property type="component" value="Unassembled WGS sequence"/>
</dbReference>
<proteinExistence type="predicted"/>
<evidence type="ECO:0000313" key="2">
    <source>
        <dbReference type="EMBL" id="PSR25293.1"/>
    </source>
</evidence>
<dbReference type="EMBL" id="PXYT01000057">
    <property type="protein sequence ID" value="PSR25293.1"/>
    <property type="molecule type" value="Genomic_DNA"/>
</dbReference>
<accession>A0A2T2WSX0</accession>
<sequence length="64" mass="6995">MADPKEIIRIVSCVSISAILIAAVGLFVPFFWLCTSPVIQHWAGSQRLMAPEYKGGTLTSIDNM</sequence>
<keyword evidence="1" id="KW-0812">Transmembrane</keyword>
<evidence type="ECO:0000256" key="1">
    <source>
        <dbReference type="SAM" id="Phobius"/>
    </source>
</evidence>
<comment type="caution">
    <text evidence="2">The sequence shown here is derived from an EMBL/GenBank/DDBJ whole genome shotgun (WGS) entry which is preliminary data.</text>
</comment>
<feature type="transmembrane region" description="Helical" evidence="1">
    <location>
        <begin position="7"/>
        <end position="32"/>
    </location>
</feature>